<protein>
    <submittedName>
        <fullName evidence="1">Enamine deaminase RidA (YjgF/YER057c/UK114 family)</fullName>
    </submittedName>
</protein>
<gene>
    <name evidence="1" type="ORF">HNP71_000418</name>
</gene>
<dbReference type="Gene3D" id="3.30.1330.40">
    <property type="entry name" value="RutC-like"/>
    <property type="match status" value="1"/>
</dbReference>
<dbReference type="AlphaFoldDB" id="A0A840V9L3"/>
<keyword evidence="2" id="KW-1185">Reference proteome</keyword>
<dbReference type="Proteomes" id="UP000553706">
    <property type="component" value="Unassembled WGS sequence"/>
</dbReference>
<dbReference type="Pfam" id="PF01042">
    <property type="entry name" value="Ribonuc_L-PSP"/>
    <property type="match status" value="1"/>
</dbReference>
<dbReference type="RefSeq" id="WP_183265180.1">
    <property type="nucleotide sequence ID" value="NZ_JACHFJ010000001.1"/>
</dbReference>
<evidence type="ECO:0000313" key="1">
    <source>
        <dbReference type="EMBL" id="MBB5372194.1"/>
    </source>
</evidence>
<dbReference type="PANTHER" id="PTHR43857:SF1">
    <property type="entry name" value="YJGH FAMILY PROTEIN"/>
    <property type="match status" value="1"/>
</dbReference>
<dbReference type="EMBL" id="JACHFJ010000001">
    <property type="protein sequence ID" value="MBB5372194.1"/>
    <property type="molecule type" value="Genomic_DNA"/>
</dbReference>
<dbReference type="InterPro" id="IPR035959">
    <property type="entry name" value="RutC-like_sf"/>
</dbReference>
<dbReference type="PANTHER" id="PTHR43857">
    <property type="entry name" value="BLR7761 PROTEIN"/>
    <property type="match status" value="1"/>
</dbReference>
<dbReference type="SUPFAM" id="SSF55298">
    <property type="entry name" value="YjgF-like"/>
    <property type="match status" value="1"/>
</dbReference>
<comment type="caution">
    <text evidence="1">The sequence shown here is derived from an EMBL/GenBank/DDBJ whole genome shotgun (WGS) entry which is preliminary data.</text>
</comment>
<organism evidence="1 2">
    <name type="scientific">Acidocella aromatica</name>
    <dbReference type="NCBI Taxonomy" id="1303579"/>
    <lineage>
        <taxon>Bacteria</taxon>
        <taxon>Pseudomonadati</taxon>
        <taxon>Pseudomonadota</taxon>
        <taxon>Alphaproteobacteria</taxon>
        <taxon>Acetobacterales</taxon>
        <taxon>Acidocellaceae</taxon>
        <taxon>Acidocella</taxon>
    </lineage>
</organism>
<reference evidence="1 2" key="1">
    <citation type="submission" date="2020-08" db="EMBL/GenBank/DDBJ databases">
        <title>Genomic Encyclopedia of Type Strains, Phase IV (KMG-IV): sequencing the most valuable type-strain genomes for metagenomic binning, comparative biology and taxonomic classification.</title>
        <authorList>
            <person name="Goeker M."/>
        </authorList>
    </citation>
    <scope>NUCLEOTIDE SEQUENCE [LARGE SCALE GENOMIC DNA]</scope>
    <source>
        <strain evidence="1 2">DSM 27026</strain>
    </source>
</reference>
<name>A0A840V9L3_9PROT</name>
<sequence>MSVQKYFSGGRFEVIGSYARGKRVGPYVFIAGTTAINEHNEVHAPSDAYEQAIFIMQRIEKALHELGAELKHVVRTTAFLSDMQGGVMGFVKAHGEVFKGIDPVSTGVEAGLTRPGMMVEIQVDAIIHDENGKLLDR</sequence>
<proteinExistence type="predicted"/>
<dbReference type="InterPro" id="IPR006175">
    <property type="entry name" value="YjgF/YER057c/UK114"/>
</dbReference>
<evidence type="ECO:0000313" key="2">
    <source>
        <dbReference type="Proteomes" id="UP000553706"/>
    </source>
</evidence>
<accession>A0A840V9L3</accession>